<proteinExistence type="predicted"/>
<dbReference type="InterPro" id="IPR036770">
    <property type="entry name" value="Ankyrin_rpt-contain_sf"/>
</dbReference>
<accession>A0A9D4E456</accession>
<evidence type="ECO:0000256" key="1">
    <source>
        <dbReference type="ARBA" id="ARBA00022737"/>
    </source>
</evidence>
<dbReference type="Pfam" id="PF13637">
    <property type="entry name" value="Ank_4"/>
    <property type="match status" value="1"/>
</dbReference>
<dbReference type="InterPro" id="IPR002110">
    <property type="entry name" value="Ankyrin_rpt"/>
</dbReference>
<comment type="caution">
    <text evidence="4">The sequence shown here is derived from an EMBL/GenBank/DDBJ whole genome shotgun (WGS) entry which is preliminary data.</text>
</comment>
<sequence>MQDNIELARVLIQHGADVNMTDNSGNTAVYHALRQGSAKVAFYLLKDCAHTNVNIENDDGKTCLEALISYKGDADMMQQFVDAIFDKGGDMVVGRAGRTVLHEAFDNANHLLMDAVLERIGKSDANDICLVNNLLTMEQMLVEAVKCGWLPIVRVLLSHGVDIDTKHCTQYKLLSCLTVSLQAKEIKVAKYLIENGCSLKNNVIDVRVGYATSSLLKGWNPYIFQM</sequence>
<evidence type="ECO:0000256" key="2">
    <source>
        <dbReference type="ARBA" id="ARBA00023043"/>
    </source>
</evidence>
<dbReference type="EMBL" id="JAIWYP010000009">
    <property type="protein sequence ID" value="KAH3771839.1"/>
    <property type="molecule type" value="Genomic_DNA"/>
</dbReference>
<protein>
    <submittedName>
        <fullName evidence="4">Uncharacterized protein</fullName>
    </submittedName>
</protein>
<keyword evidence="1" id="KW-0677">Repeat</keyword>
<dbReference type="PANTHER" id="PTHR46680">
    <property type="entry name" value="NF-KAPPA-B INHIBITOR ALPHA"/>
    <property type="match status" value="1"/>
</dbReference>
<evidence type="ECO:0000256" key="3">
    <source>
        <dbReference type="PROSITE-ProRule" id="PRU00023"/>
    </source>
</evidence>
<dbReference type="InterPro" id="IPR051070">
    <property type="entry name" value="NF-kappa-B_inhibitor"/>
</dbReference>
<organism evidence="4 5">
    <name type="scientific">Dreissena polymorpha</name>
    <name type="common">Zebra mussel</name>
    <name type="synonym">Mytilus polymorpha</name>
    <dbReference type="NCBI Taxonomy" id="45954"/>
    <lineage>
        <taxon>Eukaryota</taxon>
        <taxon>Metazoa</taxon>
        <taxon>Spiralia</taxon>
        <taxon>Lophotrochozoa</taxon>
        <taxon>Mollusca</taxon>
        <taxon>Bivalvia</taxon>
        <taxon>Autobranchia</taxon>
        <taxon>Heteroconchia</taxon>
        <taxon>Euheterodonta</taxon>
        <taxon>Imparidentia</taxon>
        <taxon>Neoheterodontei</taxon>
        <taxon>Myida</taxon>
        <taxon>Dreissenoidea</taxon>
        <taxon>Dreissenidae</taxon>
        <taxon>Dreissena</taxon>
    </lineage>
</organism>
<feature type="repeat" description="ANK" evidence="3">
    <location>
        <begin position="1"/>
        <end position="23"/>
    </location>
</feature>
<dbReference type="AlphaFoldDB" id="A0A9D4E456"/>
<name>A0A9D4E456_DREPO</name>
<dbReference type="SMART" id="SM00248">
    <property type="entry name" value="ANK"/>
    <property type="match status" value="5"/>
</dbReference>
<dbReference type="PROSITE" id="PS50088">
    <property type="entry name" value="ANK_REPEAT"/>
    <property type="match status" value="1"/>
</dbReference>
<keyword evidence="2 3" id="KW-0040">ANK repeat</keyword>
<keyword evidence="5" id="KW-1185">Reference proteome</keyword>
<dbReference type="PANTHER" id="PTHR46680:SF3">
    <property type="entry name" value="NF-KAPPA-B INHIBITOR CACTUS"/>
    <property type="match status" value="1"/>
</dbReference>
<dbReference type="SUPFAM" id="SSF48403">
    <property type="entry name" value="Ankyrin repeat"/>
    <property type="match status" value="1"/>
</dbReference>
<dbReference type="Proteomes" id="UP000828390">
    <property type="component" value="Unassembled WGS sequence"/>
</dbReference>
<reference evidence="4" key="2">
    <citation type="submission" date="2020-11" db="EMBL/GenBank/DDBJ databases">
        <authorList>
            <person name="McCartney M.A."/>
            <person name="Auch B."/>
            <person name="Kono T."/>
            <person name="Mallez S."/>
            <person name="Becker A."/>
            <person name="Gohl D.M."/>
            <person name="Silverstein K.A.T."/>
            <person name="Koren S."/>
            <person name="Bechman K.B."/>
            <person name="Herman A."/>
            <person name="Abrahante J.E."/>
            <person name="Garbe J."/>
        </authorList>
    </citation>
    <scope>NUCLEOTIDE SEQUENCE</scope>
    <source>
        <strain evidence="4">Duluth1</strain>
        <tissue evidence="4">Whole animal</tissue>
    </source>
</reference>
<evidence type="ECO:0000313" key="5">
    <source>
        <dbReference type="Proteomes" id="UP000828390"/>
    </source>
</evidence>
<gene>
    <name evidence="4" type="ORF">DPMN_173168</name>
</gene>
<reference evidence="4" key="1">
    <citation type="journal article" date="2019" name="bioRxiv">
        <title>The Genome of the Zebra Mussel, Dreissena polymorpha: A Resource for Invasive Species Research.</title>
        <authorList>
            <person name="McCartney M.A."/>
            <person name="Auch B."/>
            <person name="Kono T."/>
            <person name="Mallez S."/>
            <person name="Zhang Y."/>
            <person name="Obille A."/>
            <person name="Becker A."/>
            <person name="Abrahante J.E."/>
            <person name="Garbe J."/>
            <person name="Badalamenti J.P."/>
            <person name="Herman A."/>
            <person name="Mangelson H."/>
            <person name="Liachko I."/>
            <person name="Sullivan S."/>
            <person name="Sone E.D."/>
            <person name="Koren S."/>
            <person name="Silverstein K.A.T."/>
            <person name="Beckman K.B."/>
            <person name="Gohl D.M."/>
        </authorList>
    </citation>
    <scope>NUCLEOTIDE SEQUENCE</scope>
    <source>
        <strain evidence="4">Duluth1</strain>
        <tissue evidence="4">Whole animal</tissue>
    </source>
</reference>
<dbReference type="Gene3D" id="1.25.40.20">
    <property type="entry name" value="Ankyrin repeat-containing domain"/>
    <property type="match status" value="2"/>
</dbReference>
<evidence type="ECO:0000313" key="4">
    <source>
        <dbReference type="EMBL" id="KAH3771839.1"/>
    </source>
</evidence>